<organism evidence="5 6">
    <name type="scientific">Arcticibacter pallidicorallinus</name>
    <dbReference type="NCBI Taxonomy" id="1259464"/>
    <lineage>
        <taxon>Bacteria</taxon>
        <taxon>Pseudomonadati</taxon>
        <taxon>Bacteroidota</taxon>
        <taxon>Sphingobacteriia</taxon>
        <taxon>Sphingobacteriales</taxon>
        <taxon>Sphingobacteriaceae</taxon>
        <taxon>Arcticibacter</taxon>
    </lineage>
</organism>
<dbReference type="InterPro" id="IPR013328">
    <property type="entry name" value="6PGD_dom2"/>
</dbReference>
<dbReference type="Gene3D" id="1.10.1040.10">
    <property type="entry name" value="N-(1-d-carboxylethyl)-l-norvaline Dehydrogenase, domain 2"/>
    <property type="match status" value="1"/>
</dbReference>
<dbReference type="Gene3D" id="3.40.50.720">
    <property type="entry name" value="NAD(P)-binding Rossmann-like Domain"/>
    <property type="match status" value="1"/>
</dbReference>
<dbReference type="EMBL" id="PVTH01000002">
    <property type="protein sequence ID" value="PRY54251.1"/>
    <property type="molecule type" value="Genomic_DNA"/>
</dbReference>
<evidence type="ECO:0000256" key="1">
    <source>
        <dbReference type="ARBA" id="ARBA00023002"/>
    </source>
</evidence>
<evidence type="ECO:0000313" key="5">
    <source>
        <dbReference type="EMBL" id="PRY54251.1"/>
    </source>
</evidence>
<protein>
    <submittedName>
        <fullName evidence="5">Tagaturonate reductase</fullName>
    </submittedName>
</protein>
<proteinExistence type="predicted"/>
<dbReference type="OrthoDB" id="9768714at2"/>
<evidence type="ECO:0000256" key="2">
    <source>
        <dbReference type="ARBA" id="ARBA00023027"/>
    </source>
</evidence>
<accession>A0A2T0U8J7</accession>
<dbReference type="InterPro" id="IPR008927">
    <property type="entry name" value="6-PGluconate_DH-like_C_sf"/>
</dbReference>
<gene>
    <name evidence="5" type="ORF">B0I27_10217</name>
</gene>
<feature type="domain" description="Mannitol dehydrogenase N-terminal" evidence="3">
    <location>
        <begin position="17"/>
        <end position="258"/>
    </location>
</feature>
<reference evidence="5 6" key="1">
    <citation type="submission" date="2018-03" db="EMBL/GenBank/DDBJ databases">
        <title>Genomic Encyclopedia of Type Strains, Phase III (KMG-III): the genomes of soil and plant-associated and newly described type strains.</title>
        <authorList>
            <person name="Whitman W."/>
        </authorList>
    </citation>
    <scope>NUCLEOTIDE SEQUENCE [LARGE SCALE GENOMIC DNA]</scope>
    <source>
        <strain evidence="5 6">CGMCC 1.9313</strain>
    </source>
</reference>
<dbReference type="GO" id="GO:0008926">
    <property type="term" value="F:mannitol-1-phosphate 5-dehydrogenase activity"/>
    <property type="evidence" value="ECO:0007669"/>
    <property type="project" value="TreeGrafter"/>
</dbReference>
<dbReference type="PANTHER" id="PTHR30524">
    <property type="entry name" value="MANNITOL-1-PHOSPHATE 5-DEHYDROGENASE"/>
    <property type="match status" value="1"/>
</dbReference>
<dbReference type="NCBIfam" id="NF002969">
    <property type="entry name" value="PRK03643.1"/>
    <property type="match status" value="1"/>
</dbReference>
<feature type="domain" description="Mannitol dehydrogenase C-terminal" evidence="4">
    <location>
        <begin position="272"/>
        <end position="466"/>
    </location>
</feature>
<dbReference type="PANTHER" id="PTHR30524:SF0">
    <property type="entry name" value="ALTRONATE OXIDOREDUCTASE-RELATED"/>
    <property type="match status" value="1"/>
</dbReference>
<dbReference type="Proteomes" id="UP000238034">
    <property type="component" value="Unassembled WGS sequence"/>
</dbReference>
<evidence type="ECO:0000313" key="6">
    <source>
        <dbReference type="Proteomes" id="UP000238034"/>
    </source>
</evidence>
<sequence>MQLNKKVYSDYTNRPEKVLQFGEGNFLRCFVDWMFHELNKKTDFNGSVIAVQPIDKGMVDMLNEQDGLYTLYLRGLKNGKPESIHETIDVISRGINPYTQFQEYLKTAELPEMRYIISNTTEAGIAYDDQDEAGATPPNSYPAKLAVWLKHRFETFSGDQAKGVHIIPCELIEKNADNLKRILLQLAQKWDFGAEFINWLESACTFSNTLVDRIVPGYPRERIAEITEELGYEDKQVVEGEHFHLWVIEAPESLQNELPFPSIGLDVLYVKDITPYRTRKVRILNGAHTTLVPVAYLYGIDTVREAVEHPVVGKFIKEAIFDEIIPTLDLSKEELEKFAGEVIDRFRNPYIKHLLMSISLNSFPKFETRVLPSVLEFIRREGKVPQKLAFSLAATIAFYRGKRGEEEISLNDDAAILVLLKNAWSKYDGTDESIEDVVREVLGYEKNWKLDLNSVEGLTKSVTGHLVNITKNGMEKAIETV</sequence>
<dbReference type="GO" id="GO:0005829">
    <property type="term" value="C:cytosol"/>
    <property type="evidence" value="ECO:0007669"/>
    <property type="project" value="TreeGrafter"/>
</dbReference>
<name>A0A2T0U8J7_9SPHI</name>
<dbReference type="SUPFAM" id="SSF48179">
    <property type="entry name" value="6-phosphogluconate dehydrogenase C-terminal domain-like"/>
    <property type="match status" value="1"/>
</dbReference>
<keyword evidence="6" id="KW-1185">Reference proteome</keyword>
<dbReference type="RefSeq" id="WP_106291297.1">
    <property type="nucleotide sequence ID" value="NZ_PVTH01000002.1"/>
</dbReference>
<comment type="caution">
    <text evidence="5">The sequence shown here is derived from an EMBL/GenBank/DDBJ whole genome shotgun (WGS) entry which is preliminary data.</text>
</comment>
<evidence type="ECO:0000259" key="3">
    <source>
        <dbReference type="Pfam" id="PF01232"/>
    </source>
</evidence>
<keyword evidence="1" id="KW-0560">Oxidoreductase</keyword>
<keyword evidence="2" id="KW-0520">NAD</keyword>
<dbReference type="AlphaFoldDB" id="A0A2T0U8J7"/>
<evidence type="ECO:0000259" key="4">
    <source>
        <dbReference type="Pfam" id="PF08125"/>
    </source>
</evidence>
<dbReference type="SUPFAM" id="SSF51735">
    <property type="entry name" value="NAD(P)-binding Rossmann-fold domains"/>
    <property type="match status" value="1"/>
</dbReference>
<dbReference type="GO" id="GO:0019592">
    <property type="term" value="P:mannitol catabolic process"/>
    <property type="evidence" value="ECO:0007669"/>
    <property type="project" value="TreeGrafter"/>
</dbReference>
<dbReference type="InterPro" id="IPR013118">
    <property type="entry name" value="Mannitol_DH_C"/>
</dbReference>
<dbReference type="PRINTS" id="PR00084">
    <property type="entry name" value="MTLDHDRGNASE"/>
</dbReference>
<dbReference type="Pfam" id="PF01232">
    <property type="entry name" value="Mannitol_dh"/>
    <property type="match status" value="1"/>
</dbReference>
<dbReference type="InterPro" id="IPR000669">
    <property type="entry name" value="Mannitol_DH"/>
</dbReference>
<dbReference type="InterPro" id="IPR036291">
    <property type="entry name" value="NAD(P)-bd_dom_sf"/>
</dbReference>
<dbReference type="Pfam" id="PF08125">
    <property type="entry name" value="Mannitol_dh_C"/>
    <property type="match status" value="1"/>
</dbReference>
<dbReference type="InterPro" id="IPR013131">
    <property type="entry name" value="Mannitol_DH_N"/>
</dbReference>